<dbReference type="Gene3D" id="1.10.3730.20">
    <property type="match status" value="2"/>
</dbReference>
<evidence type="ECO:0000313" key="3">
    <source>
        <dbReference type="Proteomes" id="UP000236321"/>
    </source>
</evidence>
<dbReference type="PANTHER" id="PTHR22911:SF137">
    <property type="entry name" value="SOLUTE CARRIER FAMILY 35 MEMBER G2-RELATED"/>
    <property type="match status" value="1"/>
</dbReference>
<dbReference type="InterPro" id="IPR037185">
    <property type="entry name" value="EmrE-like"/>
</dbReference>
<accession>A0A2H6BTF3</accession>
<gene>
    <name evidence="2" type="ORF">BGM30_25510</name>
</gene>
<dbReference type="RefSeq" id="WP_103112445.1">
    <property type="nucleotide sequence ID" value="NZ_BEIU01000002.1"/>
</dbReference>
<comment type="caution">
    <text evidence="2">The sequence shown here is derived from an EMBL/GenBank/DDBJ whole genome shotgun (WGS) entry which is preliminary data.</text>
</comment>
<dbReference type="EMBL" id="BEYQ01000008">
    <property type="protein sequence ID" value="GBD53458.1"/>
    <property type="molecule type" value="Genomic_DNA"/>
</dbReference>
<sequence>MNLRIIGISAALVSAASWAVGSILFKRLGEHLSPLALTLAKGTISIVLLAIAVLLTGYQDISREPLLLLILSGLLGITLGDTFFFAALQNIGPHALILLLTLGEVFTVILAVVFLGETPTPMTWGGIALVLTGVLIVLYAKISHDETSSSLRGIVLGLLSVFCMSVSLIVAKQGLADISAIQATFIRMLSGTTGIFFFGLVTQRVGLWINPLKDFHLMKRLIISVAVITFGGFWLSLVAIKYIDVSIANTLNSTEPLFVLPLAVIFLKEKVTLSAIVGTFITVIGIVLLCNV</sequence>
<dbReference type="SUPFAM" id="SSF103481">
    <property type="entry name" value="Multidrug resistance efflux transporter EmrE"/>
    <property type="match status" value="2"/>
</dbReference>
<dbReference type="InterPro" id="IPR000620">
    <property type="entry name" value="EamA_dom"/>
</dbReference>
<name>A0A2H6BTF3_MICAE</name>
<organism evidence="2 3">
    <name type="scientific">Microcystis aeruginosa NIES-298</name>
    <dbReference type="NCBI Taxonomy" id="449468"/>
    <lineage>
        <taxon>Bacteria</taxon>
        <taxon>Bacillati</taxon>
        <taxon>Cyanobacteriota</taxon>
        <taxon>Cyanophyceae</taxon>
        <taxon>Oscillatoriophycideae</taxon>
        <taxon>Chroococcales</taxon>
        <taxon>Microcystaceae</taxon>
        <taxon>Microcystis</taxon>
    </lineage>
</organism>
<protein>
    <submittedName>
        <fullName evidence="2">Uncharacterized protein</fullName>
    </submittedName>
</protein>
<dbReference type="AlphaFoldDB" id="A0A2H6BTF3"/>
<proteinExistence type="inferred from homology"/>
<evidence type="ECO:0000313" key="2">
    <source>
        <dbReference type="EMBL" id="GBD53458.1"/>
    </source>
</evidence>
<dbReference type="GO" id="GO:0016020">
    <property type="term" value="C:membrane"/>
    <property type="evidence" value="ECO:0007669"/>
    <property type="project" value="InterPro"/>
</dbReference>
<reference evidence="3" key="1">
    <citation type="submission" date="2017-12" db="EMBL/GenBank/DDBJ databases">
        <title>Improved Draft Genome Sequence of Microcystis aeruginosa NIES-298, a Microcystin-Producing Cyanobacterium from Lake Kasumigaura, Japan.</title>
        <authorList>
            <person name="Yamaguchi H."/>
            <person name="Suzuki S."/>
            <person name="Kawachi M."/>
        </authorList>
    </citation>
    <scope>NUCLEOTIDE SEQUENCE [LARGE SCALE GENOMIC DNA]</scope>
    <source>
        <strain evidence="3">NIES-298</strain>
    </source>
</reference>
<dbReference type="Pfam" id="PF00892">
    <property type="entry name" value="EamA"/>
    <property type="match status" value="2"/>
</dbReference>
<dbReference type="PANTHER" id="PTHR22911">
    <property type="entry name" value="ACYL-MALONYL CONDENSING ENZYME-RELATED"/>
    <property type="match status" value="1"/>
</dbReference>
<evidence type="ECO:0000256" key="1">
    <source>
        <dbReference type="ARBA" id="ARBA00007362"/>
    </source>
</evidence>
<dbReference type="Proteomes" id="UP000236321">
    <property type="component" value="Unassembled WGS sequence"/>
</dbReference>
<comment type="similarity">
    <text evidence="1">Belongs to the EamA transporter family.</text>
</comment>